<name>A0A820JXW4_9BILA</name>
<evidence type="ECO:0000313" key="1">
    <source>
        <dbReference type="EMBL" id="CAF4332575.1"/>
    </source>
</evidence>
<sequence>HGRNNTLANDNSTDTGTVTDHFGGIRTLLIRRAGYLISPLLISNFNVIRL</sequence>
<feature type="non-terminal residue" evidence="1">
    <location>
        <position position="1"/>
    </location>
</feature>
<dbReference type="Proteomes" id="UP000663874">
    <property type="component" value="Unassembled WGS sequence"/>
</dbReference>
<reference evidence="1" key="1">
    <citation type="submission" date="2021-02" db="EMBL/GenBank/DDBJ databases">
        <authorList>
            <person name="Nowell W R."/>
        </authorList>
    </citation>
    <scope>NUCLEOTIDE SEQUENCE</scope>
</reference>
<evidence type="ECO:0000313" key="2">
    <source>
        <dbReference type="Proteomes" id="UP000663874"/>
    </source>
</evidence>
<proteinExistence type="predicted"/>
<gene>
    <name evidence="1" type="ORF">FNK824_LOCUS41731</name>
</gene>
<dbReference type="EMBL" id="CAJOBE010043006">
    <property type="protein sequence ID" value="CAF4332575.1"/>
    <property type="molecule type" value="Genomic_DNA"/>
</dbReference>
<protein>
    <submittedName>
        <fullName evidence="1">Uncharacterized protein</fullName>
    </submittedName>
</protein>
<comment type="caution">
    <text evidence="1">The sequence shown here is derived from an EMBL/GenBank/DDBJ whole genome shotgun (WGS) entry which is preliminary data.</text>
</comment>
<accession>A0A820JXW4</accession>
<organism evidence="1 2">
    <name type="scientific">Rotaria sordida</name>
    <dbReference type="NCBI Taxonomy" id="392033"/>
    <lineage>
        <taxon>Eukaryota</taxon>
        <taxon>Metazoa</taxon>
        <taxon>Spiralia</taxon>
        <taxon>Gnathifera</taxon>
        <taxon>Rotifera</taxon>
        <taxon>Eurotatoria</taxon>
        <taxon>Bdelloidea</taxon>
        <taxon>Philodinida</taxon>
        <taxon>Philodinidae</taxon>
        <taxon>Rotaria</taxon>
    </lineage>
</organism>
<dbReference type="AlphaFoldDB" id="A0A820JXW4"/>